<dbReference type="InParanoid" id="A0A517SH22"/>
<evidence type="ECO:0000313" key="1">
    <source>
        <dbReference type="EMBL" id="QDT55423.1"/>
    </source>
</evidence>
<dbReference type="Proteomes" id="UP000315700">
    <property type="component" value="Chromosome"/>
</dbReference>
<dbReference type="AlphaFoldDB" id="A0A517SH22"/>
<reference evidence="1 2" key="1">
    <citation type="submission" date="2019-02" db="EMBL/GenBank/DDBJ databases">
        <title>Deep-cultivation of Planctomycetes and their phenomic and genomic characterization uncovers novel biology.</title>
        <authorList>
            <person name="Wiegand S."/>
            <person name="Jogler M."/>
            <person name="Boedeker C."/>
            <person name="Pinto D."/>
            <person name="Vollmers J."/>
            <person name="Rivas-Marin E."/>
            <person name="Kohn T."/>
            <person name="Peeters S.H."/>
            <person name="Heuer A."/>
            <person name="Rast P."/>
            <person name="Oberbeckmann S."/>
            <person name="Bunk B."/>
            <person name="Jeske O."/>
            <person name="Meyerdierks A."/>
            <person name="Storesund J.E."/>
            <person name="Kallscheuer N."/>
            <person name="Luecker S."/>
            <person name="Lage O.M."/>
            <person name="Pohl T."/>
            <person name="Merkel B.J."/>
            <person name="Hornburger P."/>
            <person name="Mueller R.-W."/>
            <person name="Bruemmer F."/>
            <person name="Labrenz M."/>
            <person name="Spormann A.M."/>
            <person name="Op den Camp H."/>
            <person name="Overmann J."/>
            <person name="Amann R."/>
            <person name="Jetten M.S.M."/>
            <person name="Mascher T."/>
            <person name="Medema M.H."/>
            <person name="Devos D.P."/>
            <person name="Kaster A.-K."/>
            <person name="Ovreas L."/>
            <person name="Rohde M."/>
            <person name="Galperin M.Y."/>
            <person name="Jogler C."/>
        </authorList>
    </citation>
    <scope>NUCLEOTIDE SEQUENCE [LARGE SCALE GENOMIC DNA]</scope>
    <source>
        <strain evidence="1 2">Pan44</strain>
    </source>
</reference>
<protein>
    <submittedName>
        <fullName evidence="1">Uncharacterized protein</fullName>
    </submittedName>
</protein>
<organism evidence="1 2">
    <name type="scientific">Caulifigura coniformis</name>
    <dbReference type="NCBI Taxonomy" id="2527983"/>
    <lineage>
        <taxon>Bacteria</taxon>
        <taxon>Pseudomonadati</taxon>
        <taxon>Planctomycetota</taxon>
        <taxon>Planctomycetia</taxon>
        <taxon>Planctomycetales</taxon>
        <taxon>Planctomycetaceae</taxon>
        <taxon>Caulifigura</taxon>
    </lineage>
</organism>
<dbReference type="KEGG" id="ccos:Pan44_34660"/>
<evidence type="ECO:0000313" key="2">
    <source>
        <dbReference type="Proteomes" id="UP000315700"/>
    </source>
</evidence>
<gene>
    <name evidence="1" type="ORF">Pan44_34660</name>
</gene>
<keyword evidence="2" id="KW-1185">Reference proteome</keyword>
<dbReference type="SUPFAM" id="SSF51120">
    <property type="entry name" value="beta-Roll"/>
    <property type="match status" value="1"/>
</dbReference>
<dbReference type="RefSeq" id="WP_145031208.1">
    <property type="nucleotide sequence ID" value="NZ_CP036271.1"/>
</dbReference>
<sequence length="340" mass="34785">MKRPVRRSSHSQACNLSPACIRLEDRQLLSGNVVVAFDGTNLVITGDSSANQVQVFYDGADVIVRGLEDTKINGGNADFVAAAATNTLPGDVLVNLQKGNDLFYVSDGVVVTGDVRVQPGAGHDKTVITDATVGGDIVIGMPFDIADDPGNDSVAVDNTTATSVIVATGAGHDVVFMTSVAASEDVIVLMGAGNDALSGNFTANSNVLVGAGAGNDLFVGEFQAGGFGIDMEAGNDLLFLSEVDQSDPARQASINLGAGNDKATIGLDSASLASFLSVTGSSGTDKFFLAPGATLAEGLLISDVESTAPYIVVSDPAAMKPFKSSLKRFEAFVDAISMLP</sequence>
<dbReference type="EMBL" id="CP036271">
    <property type="protein sequence ID" value="QDT55423.1"/>
    <property type="molecule type" value="Genomic_DNA"/>
</dbReference>
<name>A0A517SH22_9PLAN</name>
<dbReference type="Gene3D" id="2.160.20.160">
    <property type="match status" value="1"/>
</dbReference>
<accession>A0A517SH22</accession>
<proteinExistence type="predicted"/>
<dbReference type="InterPro" id="IPR011049">
    <property type="entry name" value="Serralysin-like_metalloprot_C"/>
</dbReference>